<dbReference type="Proteomes" id="UP000829685">
    <property type="component" value="Unassembled WGS sequence"/>
</dbReference>
<keyword evidence="3" id="KW-1185">Reference proteome</keyword>
<reference evidence="2" key="1">
    <citation type="submission" date="2021-03" db="EMBL/GenBank/DDBJ databases">
        <title>Revisited historic fungal species revealed as producer of novel bioactive compounds through whole genome sequencing and comparative genomics.</title>
        <authorList>
            <person name="Vignolle G.A."/>
            <person name="Hochenegger N."/>
            <person name="Mach R.L."/>
            <person name="Mach-Aigner A.R."/>
            <person name="Javad Rahimi M."/>
            <person name="Salim K.A."/>
            <person name="Chan C.M."/>
            <person name="Lim L.B.L."/>
            <person name="Cai F."/>
            <person name="Druzhinina I.S."/>
            <person name="U'Ren J.M."/>
            <person name="Derntl C."/>
        </authorList>
    </citation>
    <scope>NUCLEOTIDE SEQUENCE</scope>
    <source>
        <strain evidence="2">TUCIM 5799</strain>
    </source>
</reference>
<evidence type="ECO:0000256" key="1">
    <source>
        <dbReference type="SAM" id="MobiDB-lite"/>
    </source>
</evidence>
<protein>
    <submittedName>
        <fullName evidence="2">Uncharacterized protein</fullName>
    </submittedName>
</protein>
<proteinExistence type="predicted"/>
<dbReference type="AlphaFoldDB" id="A0A9Q0ARK7"/>
<name>A0A9Q0ARK7_9PEZI</name>
<feature type="region of interest" description="Disordered" evidence="1">
    <location>
        <begin position="1"/>
        <end position="51"/>
    </location>
</feature>
<comment type="caution">
    <text evidence="2">The sequence shown here is derived from an EMBL/GenBank/DDBJ whole genome shotgun (WGS) entry which is preliminary data.</text>
</comment>
<dbReference type="EMBL" id="JAFIMR010000012">
    <property type="protein sequence ID" value="KAI1871844.1"/>
    <property type="molecule type" value="Genomic_DNA"/>
</dbReference>
<organism evidence="2 3">
    <name type="scientific">Neoarthrinium moseri</name>
    <dbReference type="NCBI Taxonomy" id="1658444"/>
    <lineage>
        <taxon>Eukaryota</taxon>
        <taxon>Fungi</taxon>
        <taxon>Dikarya</taxon>
        <taxon>Ascomycota</taxon>
        <taxon>Pezizomycotina</taxon>
        <taxon>Sordariomycetes</taxon>
        <taxon>Xylariomycetidae</taxon>
        <taxon>Amphisphaeriales</taxon>
        <taxon>Apiosporaceae</taxon>
        <taxon>Neoarthrinium</taxon>
    </lineage>
</organism>
<accession>A0A9Q0ARK7</accession>
<evidence type="ECO:0000313" key="3">
    <source>
        <dbReference type="Proteomes" id="UP000829685"/>
    </source>
</evidence>
<evidence type="ECO:0000313" key="2">
    <source>
        <dbReference type="EMBL" id="KAI1871844.1"/>
    </source>
</evidence>
<gene>
    <name evidence="2" type="ORF">JX265_005830</name>
</gene>
<sequence length="107" mass="12467">MADTGSSRVELETPDYDSLSIAPPYVDVDTSSQQPGESSRHASLPETRKKSWMEKLKEMRIEDEKRKKERIKYVTPQEADRITGLQRRREEEKYQRGNPTLVAWLLS</sequence>